<sequence>MRALFKYINAVLEQILGKELDAKIKHYFLTGAYKSIAMQGSIALLTFFTALFIARVTGDTGFGIYTTVFTWISIISVGATLGLDDLVLKQLPIYKEKKSASKIRGILSWSNWIGLSFGGLCTLVLLLLANFSEIETLNRYADYFFWAAWVIPLFVLMHINQAALRGLHLFGWGQFAEKFVQPFSFFIALLLFYGGQNYVLTDEDAILARTISFLITAIVALFLLFKFTENYKNEKASYEIKYWWGSCRYFAITSLLYIINTRIDIIFLSLYQVPEAEIGYYNAALKLSDMALIPFAVLYTVTAPMFSTLYAKNKLEELQTFFTKTTRLACLIISIILLFLVFGGEWFLGLFGENFKAGYSILLILCVTKFVHVFVGPVNYLLMMVNLEKEATWVLLASVLLTMGLHTIWIPLYGIEGAGYATLVGLLLFEFLVSWLAYKKAGIVPTALGRFFFRKDKSSK</sequence>
<dbReference type="AlphaFoldDB" id="A0A6S6TBL1"/>
<feature type="transmembrane region" description="Helical" evidence="6">
    <location>
        <begin position="62"/>
        <end position="88"/>
    </location>
</feature>
<feature type="transmembrane region" description="Helical" evidence="6">
    <location>
        <begin position="109"/>
        <end position="131"/>
    </location>
</feature>
<feature type="transmembrane region" description="Helical" evidence="6">
    <location>
        <begin position="418"/>
        <end position="438"/>
    </location>
</feature>
<evidence type="ECO:0000256" key="3">
    <source>
        <dbReference type="ARBA" id="ARBA00022692"/>
    </source>
</evidence>
<feature type="transmembrane region" description="Helical" evidence="6">
    <location>
        <begin position="175"/>
        <end position="194"/>
    </location>
</feature>
<dbReference type="GO" id="GO:0005886">
    <property type="term" value="C:plasma membrane"/>
    <property type="evidence" value="ECO:0007669"/>
    <property type="project" value="UniProtKB-SubCell"/>
</dbReference>
<evidence type="ECO:0000256" key="4">
    <source>
        <dbReference type="ARBA" id="ARBA00022989"/>
    </source>
</evidence>
<feature type="transmembrane region" description="Helical" evidence="6">
    <location>
        <begin position="249"/>
        <end position="271"/>
    </location>
</feature>
<evidence type="ECO:0000313" key="7">
    <source>
        <dbReference type="EMBL" id="CAA6815596.1"/>
    </source>
</evidence>
<evidence type="ECO:0000256" key="5">
    <source>
        <dbReference type="ARBA" id="ARBA00023136"/>
    </source>
</evidence>
<dbReference type="EMBL" id="CACVAQ010000227">
    <property type="protein sequence ID" value="CAA6815596.1"/>
    <property type="molecule type" value="Genomic_DNA"/>
</dbReference>
<feature type="transmembrane region" description="Helical" evidence="6">
    <location>
        <begin position="143"/>
        <end position="163"/>
    </location>
</feature>
<proteinExistence type="predicted"/>
<dbReference type="InterPro" id="IPR050833">
    <property type="entry name" value="Poly_Biosynth_Transport"/>
</dbReference>
<keyword evidence="4 6" id="KW-1133">Transmembrane helix</keyword>
<name>A0A6S6TBL1_9BACT</name>
<reference evidence="7" key="1">
    <citation type="submission" date="2020-01" db="EMBL/GenBank/DDBJ databases">
        <authorList>
            <person name="Meier V. D."/>
            <person name="Meier V D."/>
        </authorList>
    </citation>
    <scope>NUCLEOTIDE SEQUENCE</scope>
    <source>
        <strain evidence="7">HLG_WM_MAG_10</strain>
    </source>
</reference>
<evidence type="ECO:0000256" key="2">
    <source>
        <dbReference type="ARBA" id="ARBA00022475"/>
    </source>
</evidence>
<dbReference type="PANTHER" id="PTHR30250:SF11">
    <property type="entry name" value="O-ANTIGEN TRANSPORTER-RELATED"/>
    <property type="match status" value="1"/>
</dbReference>
<feature type="transmembrane region" description="Helical" evidence="6">
    <location>
        <begin position="291"/>
        <end position="311"/>
    </location>
</feature>
<feature type="transmembrane region" description="Helical" evidence="6">
    <location>
        <begin position="393"/>
        <end position="412"/>
    </location>
</feature>
<feature type="transmembrane region" description="Helical" evidence="6">
    <location>
        <begin position="357"/>
        <end position="381"/>
    </location>
</feature>
<keyword evidence="5 6" id="KW-0472">Membrane</keyword>
<organism evidence="7">
    <name type="scientific">uncultured Aureispira sp</name>
    <dbReference type="NCBI Taxonomy" id="1331704"/>
    <lineage>
        <taxon>Bacteria</taxon>
        <taxon>Pseudomonadati</taxon>
        <taxon>Bacteroidota</taxon>
        <taxon>Saprospiria</taxon>
        <taxon>Saprospirales</taxon>
        <taxon>Saprospiraceae</taxon>
        <taxon>Aureispira</taxon>
        <taxon>environmental samples</taxon>
    </lineage>
</organism>
<keyword evidence="2" id="KW-1003">Cell membrane</keyword>
<dbReference type="InterPro" id="IPR002797">
    <property type="entry name" value="Polysacc_synth"/>
</dbReference>
<feature type="transmembrane region" description="Helical" evidence="6">
    <location>
        <begin position="36"/>
        <end position="56"/>
    </location>
</feature>
<dbReference type="Pfam" id="PF01943">
    <property type="entry name" value="Polysacc_synt"/>
    <property type="match status" value="1"/>
</dbReference>
<comment type="subcellular location">
    <subcellularLocation>
        <location evidence="1">Cell membrane</location>
        <topology evidence="1">Multi-pass membrane protein</topology>
    </subcellularLocation>
</comment>
<dbReference type="PANTHER" id="PTHR30250">
    <property type="entry name" value="PST FAMILY PREDICTED COLANIC ACID TRANSPORTER"/>
    <property type="match status" value="1"/>
</dbReference>
<feature type="transmembrane region" description="Helical" evidence="6">
    <location>
        <begin position="331"/>
        <end position="351"/>
    </location>
</feature>
<feature type="transmembrane region" description="Helical" evidence="6">
    <location>
        <begin position="206"/>
        <end position="228"/>
    </location>
</feature>
<gene>
    <name evidence="7" type="ORF">HELGO_WM16699</name>
</gene>
<accession>A0A6S6TBL1</accession>
<protein>
    <submittedName>
        <fullName evidence="7">Membrane protein involved in the export of O-antigen and teichoic acid</fullName>
    </submittedName>
</protein>
<keyword evidence="3 6" id="KW-0812">Transmembrane</keyword>
<evidence type="ECO:0000256" key="1">
    <source>
        <dbReference type="ARBA" id="ARBA00004651"/>
    </source>
</evidence>
<evidence type="ECO:0000256" key="6">
    <source>
        <dbReference type="SAM" id="Phobius"/>
    </source>
</evidence>